<accession>A0A8J5R064</accession>
<sequence length="70" mass="7856">MQQPTKRMKTSDSHLNAIASSIEAIGHLVKSIGQTHDYFLRVNKLVVKHVRDQEESKVALNLSTVDTNEP</sequence>
<protein>
    <submittedName>
        <fullName evidence="1">Uncharacterized protein</fullName>
    </submittedName>
</protein>
<keyword evidence="2" id="KW-1185">Reference proteome</keyword>
<evidence type="ECO:0000313" key="1">
    <source>
        <dbReference type="EMBL" id="KAG8039912.1"/>
    </source>
</evidence>
<reference evidence="1" key="2">
    <citation type="submission" date="2021-04" db="EMBL/GenBank/DDBJ databases">
        <title>Genome-wide patterns of bracovirus chromosomal integration into multiple host tissues during parasitism.</title>
        <authorList>
            <person name="Chebbi M.A.C."/>
        </authorList>
    </citation>
    <scope>NUCLEOTIDE SEQUENCE</scope>
    <source>
        <tissue evidence="1">Whole body</tissue>
    </source>
</reference>
<dbReference type="EMBL" id="JAAOIC020000032">
    <property type="protein sequence ID" value="KAG8039912.1"/>
    <property type="molecule type" value="Genomic_DNA"/>
</dbReference>
<comment type="caution">
    <text evidence="1">The sequence shown here is derived from an EMBL/GenBank/DDBJ whole genome shotgun (WGS) entry which is preliminary data.</text>
</comment>
<dbReference type="AlphaFoldDB" id="A0A8J5R064"/>
<dbReference type="Proteomes" id="UP000729913">
    <property type="component" value="Unassembled WGS sequence"/>
</dbReference>
<organism evidence="1 2">
    <name type="scientific">Cotesia typhae</name>
    <dbReference type="NCBI Taxonomy" id="2053667"/>
    <lineage>
        <taxon>Eukaryota</taxon>
        <taxon>Metazoa</taxon>
        <taxon>Ecdysozoa</taxon>
        <taxon>Arthropoda</taxon>
        <taxon>Hexapoda</taxon>
        <taxon>Insecta</taxon>
        <taxon>Pterygota</taxon>
        <taxon>Neoptera</taxon>
        <taxon>Endopterygota</taxon>
        <taxon>Hymenoptera</taxon>
        <taxon>Apocrita</taxon>
        <taxon>Ichneumonoidea</taxon>
        <taxon>Braconidae</taxon>
        <taxon>Microgastrinae</taxon>
        <taxon>Cotesia</taxon>
    </lineage>
</organism>
<reference evidence="1" key="1">
    <citation type="submission" date="2020-03" db="EMBL/GenBank/DDBJ databases">
        <authorList>
            <person name="Chebbi M.A."/>
            <person name="Drezen J.M."/>
        </authorList>
    </citation>
    <scope>NUCLEOTIDE SEQUENCE</scope>
    <source>
        <tissue evidence="1">Whole body</tissue>
    </source>
</reference>
<evidence type="ECO:0000313" key="2">
    <source>
        <dbReference type="Proteomes" id="UP000729913"/>
    </source>
</evidence>
<name>A0A8J5R064_9HYME</name>
<proteinExistence type="predicted"/>
<gene>
    <name evidence="1" type="ORF">G9C98_000641</name>
</gene>